<dbReference type="PROSITE" id="PS51257">
    <property type="entry name" value="PROKAR_LIPOPROTEIN"/>
    <property type="match status" value="1"/>
</dbReference>
<sequence>MRNAFAMLLVIVLSCLAIGCKSNEADAVVEHFPAAHKQFIEQYGWTIRQFQFEMNYGKGGLGAAAMDRVKELKAKVQLDLNPYINKNVIETEYILNESLQNYNEVSCYLFESEGKVIGGYLALNTSVLKDDVYMITTGPIVPMMSQKEAYKKVILLQ</sequence>
<feature type="signal peptide" evidence="1">
    <location>
        <begin position="1"/>
        <end position="27"/>
    </location>
</feature>
<dbReference type="RefSeq" id="WP_116189306.1">
    <property type="nucleotide sequence ID" value="NZ_QTTN01000012.1"/>
</dbReference>
<evidence type="ECO:0000313" key="2">
    <source>
        <dbReference type="EMBL" id="REE85318.1"/>
    </source>
</evidence>
<gene>
    <name evidence="2" type="ORF">A8990_11247</name>
</gene>
<proteinExistence type="predicted"/>
<comment type="caution">
    <text evidence="2">The sequence shown here is derived from an EMBL/GenBank/DDBJ whole genome shotgun (WGS) entry which is preliminary data.</text>
</comment>
<dbReference type="EMBL" id="QTTN01000012">
    <property type="protein sequence ID" value="REE85318.1"/>
    <property type="molecule type" value="Genomic_DNA"/>
</dbReference>
<reference evidence="2 3" key="1">
    <citation type="submission" date="2018-08" db="EMBL/GenBank/DDBJ databases">
        <title>Genomic Encyclopedia of Type Strains, Phase III (KMG-III): the genomes of soil and plant-associated and newly described type strains.</title>
        <authorList>
            <person name="Whitman W."/>
        </authorList>
    </citation>
    <scope>NUCLEOTIDE SEQUENCE [LARGE SCALE GENOMIC DNA]</scope>
    <source>
        <strain evidence="2 3">CGMCC 1.10966</strain>
    </source>
</reference>
<dbReference type="OrthoDB" id="2653685at2"/>
<evidence type="ECO:0000313" key="3">
    <source>
        <dbReference type="Proteomes" id="UP000256304"/>
    </source>
</evidence>
<name>A0A3D9RZ27_9BACL</name>
<evidence type="ECO:0000256" key="1">
    <source>
        <dbReference type="SAM" id="SignalP"/>
    </source>
</evidence>
<keyword evidence="1" id="KW-0732">Signal</keyword>
<protein>
    <submittedName>
        <fullName evidence="2">Uncharacterized protein DUF4830</fullName>
    </submittedName>
</protein>
<dbReference type="AlphaFoldDB" id="A0A3D9RZ27"/>
<organism evidence="2 3">
    <name type="scientific">Paenibacillus taihuensis</name>
    <dbReference type="NCBI Taxonomy" id="1156355"/>
    <lineage>
        <taxon>Bacteria</taxon>
        <taxon>Bacillati</taxon>
        <taxon>Bacillota</taxon>
        <taxon>Bacilli</taxon>
        <taxon>Bacillales</taxon>
        <taxon>Paenibacillaceae</taxon>
        <taxon>Paenibacillus</taxon>
    </lineage>
</organism>
<keyword evidence="3" id="KW-1185">Reference proteome</keyword>
<dbReference type="Proteomes" id="UP000256304">
    <property type="component" value="Unassembled WGS sequence"/>
</dbReference>
<accession>A0A3D9RZ27</accession>
<feature type="chain" id="PRO_5017658032" evidence="1">
    <location>
        <begin position="28"/>
        <end position="157"/>
    </location>
</feature>